<dbReference type="InterPro" id="IPR016024">
    <property type="entry name" value="ARM-type_fold"/>
</dbReference>
<dbReference type="EMBL" id="GAMC01000060">
    <property type="protein sequence ID" value="JAC06496.1"/>
    <property type="molecule type" value="mRNA"/>
</dbReference>
<proteinExistence type="evidence at transcript level"/>
<dbReference type="InterPro" id="IPR000225">
    <property type="entry name" value="Armadillo"/>
</dbReference>
<evidence type="ECO:0000313" key="3">
    <source>
        <dbReference type="EMBL" id="JAC06496.1"/>
    </source>
</evidence>
<dbReference type="OrthoDB" id="10250458at2759"/>
<keyword evidence="1" id="KW-0677">Repeat</keyword>
<organism evidence="3">
    <name type="scientific">Ceratitis capitata</name>
    <name type="common">Mediterranean fruit fly</name>
    <name type="synonym">Tephritis capitata</name>
    <dbReference type="NCBI Taxonomy" id="7213"/>
    <lineage>
        <taxon>Eukaryota</taxon>
        <taxon>Metazoa</taxon>
        <taxon>Ecdysozoa</taxon>
        <taxon>Arthropoda</taxon>
        <taxon>Hexapoda</taxon>
        <taxon>Insecta</taxon>
        <taxon>Pterygota</taxon>
        <taxon>Neoptera</taxon>
        <taxon>Endopterygota</taxon>
        <taxon>Diptera</taxon>
        <taxon>Brachycera</taxon>
        <taxon>Muscomorpha</taxon>
        <taxon>Tephritoidea</taxon>
        <taxon>Tephritidae</taxon>
        <taxon>Ceratitis</taxon>
        <taxon>Ceratitis</taxon>
    </lineage>
</organism>
<protein>
    <submittedName>
        <fullName evidence="3">Nucleotide exchange factor SIL1</fullName>
    </submittedName>
</protein>
<evidence type="ECO:0000256" key="1">
    <source>
        <dbReference type="ARBA" id="ARBA00022737"/>
    </source>
</evidence>
<dbReference type="AlphaFoldDB" id="W8BYP0"/>
<feature type="domain" description="Nucleotide exchange factor Fes1" evidence="2">
    <location>
        <begin position="13"/>
        <end position="95"/>
    </location>
</feature>
<reference evidence="3" key="1">
    <citation type="submission" date="2013-07" db="EMBL/GenBank/DDBJ databases">
        <authorList>
            <person name="Geib S."/>
        </authorList>
    </citation>
    <scope>NUCLEOTIDE SEQUENCE</scope>
</reference>
<name>W8BYP0_CERCA</name>
<dbReference type="InterPro" id="IPR050693">
    <property type="entry name" value="Hsp70_NEF-Inhibitors"/>
</dbReference>
<dbReference type="PANTHER" id="PTHR19316">
    <property type="entry name" value="PROTEIN FOLDING REGULATOR"/>
    <property type="match status" value="1"/>
</dbReference>
<accession>W8BYP0</accession>
<dbReference type="GO" id="GO:0005783">
    <property type="term" value="C:endoplasmic reticulum"/>
    <property type="evidence" value="ECO:0007669"/>
    <property type="project" value="TreeGrafter"/>
</dbReference>
<dbReference type="Gene3D" id="1.25.10.10">
    <property type="entry name" value="Leucine-rich Repeat Variant"/>
    <property type="match status" value="1"/>
</dbReference>
<dbReference type="KEGG" id="ccat:101456867"/>
<dbReference type="SUPFAM" id="SSF48371">
    <property type="entry name" value="ARM repeat"/>
    <property type="match status" value="1"/>
</dbReference>
<sequence length="302" mass="34057">MSTEKSYRTDLKGILRFLLDHTQSEDAKHESSFKEMDSEKKQFLESALNCMTTDVMKEFEKAISILENQNSEVADKVAALNIVRESVDDIDFANSFVKAGGSVYLIHSLSHSDSEIKCLAAYVIAEMSQNNPFCQQYFVDAKTMPKLIKFLNEPQEIAKSGLHAISSLLQNFEPGQKEFLDANGIDMLLACLNTNNSRMTIRVCFLIAKLAEIGDLRDEFIEKMAIAQLVKCLPNNFAGYDNSLETTLYALSELSKSTKWNVDESEADKLKTLISSITGKSDIEKEHEEIYLYACTIRQRLP</sequence>
<dbReference type="Pfam" id="PF08609">
    <property type="entry name" value="Fes1"/>
    <property type="match status" value="1"/>
</dbReference>
<dbReference type="GO" id="GO:0000774">
    <property type="term" value="F:adenyl-nucleotide exchange factor activity"/>
    <property type="evidence" value="ECO:0007669"/>
    <property type="project" value="TreeGrafter"/>
</dbReference>
<dbReference type="InterPro" id="IPR011989">
    <property type="entry name" value="ARM-like"/>
</dbReference>
<dbReference type="SMART" id="SM00185">
    <property type="entry name" value="ARM"/>
    <property type="match status" value="3"/>
</dbReference>
<reference evidence="3" key="2">
    <citation type="journal article" date="2014" name="BMC Genomics">
        <title>A genomic perspective to assessing quality of mass-reared SIT flies used in Mediterranean fruit fly (Ceratitis capitata) eradication in California.</title>
        <authorList>
            <person name="Calla B."/>
            <person name="Hall B."/>
            <person name="Hou S."/>
            <person name="Geib S.M."/>
        </authorList>
    </citation>
    <scope>NUCLEOTIDE SEQUENCE</scope>
</reference>
<evidence type="ECO:0000259" key="2">
    <source>
        <dbReference type="Pfam" id="PF08609"/>
    </source>
</evidence>
<dbReference type="InterPro" id="IPR013918">
    <property type="entry name" value="Nucleotide_exch_fac_Fes1"/>
</dbReference>
<dbReference type="PANTHER" id="PTHR19316:SF18">
    <property type="entry name" value="HSP70-BINDING PROTEIN 1"/>
    <property type="match status" value="1"/>
</dbReference>
<gene>
    <name evidence="3" type="primary">SIL1</name>
</gene>